<feature type="domain" description="Cytochrome C biogenesis protein transmembrane" evidence="7">
    <location>
        <begin position="3"/>
        <end position="211"/>
    </location>
</feature>
<feature type="transmembrane region" description="Helical" evidence="6">
    <location>
        <begin position="198"/>
        <end position="214"/>
    </location>
</feature>
<feature type="transmembrane region" description="Helical" evidence="6">
    <location>
        <begin position="72"/>
        <end position="94"/>
    </location>
</feature>
<feature type="transmembrane region" description="Helical" evidence="6">
    <location>
        <begin position="155"/>
        <end position="177"/>
    </location>
</feature>
<dbReference type="GO" id="GO:0016020">
    <property type="term" value="C:membrane"/>
    <property type="evidence" value="ECO:0007669"/>
    <property type="project" value="UniProtKB-SubCell"/>
</dbReference>
<feature type="transmembrane region" description="Helical" evidence="6">
    <location>
        <begin position="42"/>
        <end position="66"/>
    </location>
</feature>
<evidence type="ECO:0000259" key="7">
    <source>
        <dbReference type="Pfam" id="PF02683"/>
    </source>
</evidence>
<dbReference type="Proteomes" id="UP000230543">
    <property type="component" value="Unassembled WGS sequence"/>
</dbReference>
<dbReference type="PANTHER" id="PTHR31272:SF9">
    <property type="entry name" value="BLL1027 PROTEIN"/>
    <property type="match status" value="1"/>
</dbReference>
<name>A0A2M6WC34_9BACT</name>
<dbReference type="InterPro" id="IPR003834">
    <property type="entry name" value="Cyt_c_assmbl_TM_dom"/>
</dbReference>
<organism evidence="8 9">
    <name type="scientific">Candidatus Komeilibacteria bacterium CG10_big_fil_rev_8_21_14_0_10_41_13</name>
    <dbReference type="NCBI Taxonomy" id="1974476"/>
    <lineage>
        <taxon>Bacteria</taxon>
        <taxon>Candidatus Komeiliibacteriota</taxon>
    </lineage>
</organism>
<proteinExistence type="inferred from homology"/>
<evidence type="ECO:0000256" key="4">
    <source>
        <dbReference type="ARBA" id="ARBA00022989"/>
    </source>
</evidence>
<keyword evidence="3 6" id="KW-0812">Transmembrane</keyword>
<dbReference type="Pfam" id="PF02683">
    <property type="entry name" value="DsbD_TM"/>
    <property type="match status" value="1"/>
</dbReference>
<evidence type="ECO:0000256" key="1">
    <source>
        <dbReference type="ARBA" id="ARBA00004141"/>
    </source>
</evidence>
<evidence type="ECO:0000313" key="9">
    <source>
        <dbReference type="Proteomes" id="UP000230543"/>
    </source>
</evidence>
<dbReference type="PANTHER" id="PTHR31272">
    <property type="entry name" value="CYTOCHROME C-TYPE BIOGENESIS PROTEIN HI_1454-RELATED"/>
    <property type="match status" value="1"/>
</dbReference>
<reference evidence="9" key="1">
    <citation type="submission" date="2017-09" db="EMBL/GenBank/DDBJ databases">
        <title>Depth-based differentiation of microbial function through sediment-hosted aquifers and enrichment of novel symbionts in the deep terrestrial subsurface.</title>
        <authorList>
            <person name="Probst A.J."/>
            <person name="Ladd B."/>
            <person name="Jarett J.K."/>
            <person name="Geller-Mcgrath D.E."/>
            <person name="Sieber C.M.K."/>
            <person name="Emerson J.B."/>
            <person name="Anantharaman K."/>
            <person name="Thomas B.C."/>
            <person name="Malmstrom R."/>
            <person name="Stieglmeier M."/>
            <person name="Klingl A."/>
            <person name="Woyke T."/>
            <person name="Ryan C.M."/>
            <person name="Banfield J.F."/>
        </authorList>
    </citation>
    <scope>NUCLEOTIDE SEQUENCE [LARGE SCALE GENOMIC DNA]</scope>
</reference>
<protein>
    <submittedName>
        <fullName evidence="8">Cytochrome C biogenesis protein</fullName>
    </submittedName>
</protein>
<sequence length="243" mass="26495">MMILILISFVAGVLTILAPCVLPLLPIIIGGSIKNENKSRPFWIAGSLAISIILFTLLLKASTIFIMVPASFWKYLSGIIVLIFGIITLWPNIWEKISAKLKLSGRSNQLLNQSAQKSGVGGSILIGMSLGPVFSSCSPTYSLALATVLPQNFTLGLINIISYSIGLAFMLLLISVFGQQLVSKLKWAANPHGLFKKILGVLFILVALFIITGADKDLQTYLLDKGFFDVTKLESKLIDPYYE</sequence>
<feature type="transmembrane region" description="Helical" evidence="6">
    <location>
        <begin position="6"/>
        <end position="30"/>
    </location>
</feature>
<evidence type="ECO:0000256" key="5">
    <source>
        <dbReference type="ARBA" id="ARBA00023136"/>
    </source>
</evidence>
<evidence type="ECO:0000256" key="3">
    <source>
        <dbReference type="ARBA" id="ARBA00022692"/>
    </source>
</evidence>
<evidence type="ECO:0000256" key="2">
    <source>
        <dbReference type="ARBA" id="ARBA00006143"/>
    </source>
</evidence>
<gene>
    <name evidence="8" type="ORF">COU22_02610</name>
</gene>
<evidence type="ECO:0000256" key="6">
    <source>
        <dbReference type="SAM" id="Phobius"/>
    </source>
</evidence>
<comment type="subcellular location">
    <subcellularLocation>
        <location evidence="1">Membrane</location>
        <topology evidence="1">Multi-pass membrane protein</topology>
    </subcellularLocation>
</comment>
<keyword evidence="5 6" id="KW-0472">Membrane</keyword>
<comment type="caution">
    <text evidence="8">The sequence shown here is derived from an EMBL/GenBank/DDBJ whole genome shotgun (WGS) entry which is preliminary data.</text>
</comment>
<keyword evidence="4 6" id="KW-1133">Transmembrane helix</keyword>
<dbReference type="InterPro" id="IPR051790">
    <property type="entry name" value="Cytochrome_c-biogenesis_DsbD"/>
</dbReference>
<evidence type="ECO:0000313" key="8">
    <source>
        <dbReference type="EMBL" id="PIT90359.1"/>
    </source>
</evidence>
<comment type="similarity">
    <text evidence="2">Belongs to the DsbD family.</text>
</comment>
<dbReference type="GO" id="GO:0017004">
    <property type="term" value="P:cytochrome complex assembly"/>
    <property type="evidence" value="ECO:0007669"/>
    <property type="project" value="InterPro"/>
</dbReference>
<dbReference type="EMBL" id="PFBO01000093">
    <property type="protein sequence ID" value="PIT90359.1"/>
    <property type="molecule type" value="Genomic_DNA"/>
</dbReference>
<accession>A0A2M6WC34</accession>
<dbReference type="AlphaFoldDB" id="A0A2M6WC34"/>